<dbReference type="AlphaFoldDB" id="A0A2G7T8A7"/>
<dbReference type="InterPro" id="IPR038695">
    <property type="entry name" value="Saro_0823-like_sf"/>
</dbReference>
<evidence type="ECO:0008006" key="2">
    <source>
        <dbReference type="Google" id="ProtNLM"/>
    </source>
</evidence>
<sequence>MQMPPSPFLVRQACGFWQRLAGLMGQAQPAARCALLIARCTSVHTCFMRQAIDIVYLDRQGRITGLRPGVVPWRFSRGGRGSAHVLEMRAGAIACQGLVPGMQLQPWPIEGAGAALNVCAFTPDGSNS</sequence>
<accession>A0A2G7T8A7</accession>
<evidence type="ECO:0000313" key="1">
    <source>
        <dbReference type="EMBL" id="PII36145.1"/>
    </source>
</evidence>
<name>A0A2G7T8A7_9FLAO</name>
<comment type="caution">
    <text evidence="1">The sequence shown here is derived from an EMBL/GenBank/DDBJ whole genome shotgun (WGS) entry which is preliminary data.</text>
</comment>
<dbReference type="EMBL" id="PEKC01000024">
    <property type="protein sequence ID" value="PII36145.1"/>
    <property type="molecule type" value="Genomic_DNA"/>
</dbReference>
<proteinExistence type="predicted"/>
<gene>
    <name evidence="1" type="ORF">CTI11_08875</name>
</gene>
<dbReference type="Gene3D" id="2.60.120.1140">
    <property type="entry name" value="Protein of unknown function DUF192"/>
    <property type="match status" value="1"/>
</dbReference>
<reference evidence="1" key="1">
    <citation type="submission" date="2017-10" db="EMBL/GenBank/DDBJ databases">
        <title>Chryseobacterium sp. B5 is a hydrocarbonoclastic and plant growth promoting bacterium.</title>
        <authorList>
            <person name="Thijs S."/>
            <person name="Gkorezis P."/>
            <person name="Van Hamme J."/>
        </authorList>
    </citation>
    <scope>NUCLEOTIDE SEQUENCE</scope>
    <source>
        <strain evidence="1">B5</strain>
    </source>
</reference>
<dbReference type="Pfam" id="PF02643">
    <property type="entry name" value="DUF192"/>
    <property type="match status" value="1"/>
</dbReference>
<protein>
    <recommendedName>
        <fullName evidence="2">DUF192 domain-containing protein</fullName>
    </recommendedName>
</protein>
<organism evidence="1">
    <name type="scientific">Chryseobacterium sp. B5</name>
    <dbReference type="NCBI Taxonomy" id="2050562"/>
    <lineage>
        <taxon>Bacteria</taxon>
        <taxon>Pseudomonadati</taxon>
        <taxon>Bacteroidota</taxon>
        <taxon>Flavobacteriia</taxon>
        <taxon>Flavobacteriales</taxon>
        <taxon>Weeksellaceae</taxon>
        <taxon>Chryseobacterium group</taxon>
        <taxon>Chryseobacterium</taxon>
    </lineage>
</organism>
<dbReference type="InterPro" id="IPR003795">
    <property type="entry name" value="DUF192"/>
</dbReference>